<comment type="caution">
    <text evidence="14">The sequence shown here is derived from an EMBL/GenBank/DDBJ whole genome shotgun (WGS) entry which is preliminary data.</text>
</comment>
<gene>
    <name evidence="14" type="ORF">TorRG33x02_332740</name>
</gene>
<evidence type="ECO:0000256" key="1">
    <source>
        <dbReference type="ARBA" id="ARBA00000966"/>
    </source>
</evidence>
<feature type="region of interest" description="Disordered" evidence="11">
    <location>
        <begin position="39"/>
        <end position="74"/>
    </location>
</feature>
<evidence type="ECO:0000256" key="8">
    <source>
        <dbReference type="PROSITE-ProRule" id="PRU10059"/>
    </source>
</evidence>
<dbReference type="EC" id="3.2.1.4" evidence="10"/>
<protein>
    <recommendedName>
        <fullName evidence="10">Endoglucanase</fullName>
        <ecNumber evidence="10">3.2.1.4</ecNumber>
    </recommendedName>
</protein>
<evidence type="ECO:0000313" key="15">
    <source>
        <dbReference type="Proteomes" id="UP000237000"/>
    </source>
</evidence>
<dbReference type="InParanoid" id="A0A2P5B4W8"/>
<evidence type="ECO:0000313" key="14">
    <source>
        <dbReference type="EMBL" id="PON43834.1"/>
    </source>
</evidence>
<evidence type="ECO:0000256" key="10">
    <source>
        <dbReference type="RuleBase" id="RU361166"/>
    </source>
</evidence>
<dbReference type="Gene3D" id="1.50.10.10">
    <property type="match status" value="1"/>
</dbReference>
<organism evidence="14 15">
    <name type="scientific">Trema orientale</name>
    <name type="common">Charcoal tree</name>
    <name type="synonym">Celtis orientalis</name>
    <dbReference type="NCBI Taxonomy" id="63057"/>
    <lineage>
        <taxon>Eukaryota</taxon>
        <taxon>Viridiplantae</taxon>
        <taxon>Streptophyta</taxon>
        <taxon>Embryophyta</taxon>
        <taxon>Tracheophyta</taxon>
        <taxon>Spermatophyta</taxon>
        <taxon>Magnoliopsida</taxon>
        <taxon>eudicotyledons</taxon>
        <taxon>Gunneridae</taxon>
        <taxon>Pentapetalae</taxon>
        <taxon>rosids</taxon>
        <taxon>fabids</taxon>
        <taxon>Rosales</taxon>
        <taxon>Cannabaceae</taxon>
        <taxon>Trema</taxon>
    </lineage>
</organism>
<evidence type="ECO:0000256" key="12">
    <source>
        <dbReference type="SAM" id="Phobius"/>
    </source>
</evidence>
<keyword evidence="6 8" id="KW-0326">Glycosidase</keyword>
<keyword evidence="3 8" id="KW-0378">Hydrolase</keyword>
<accession>A0A2P5B4W8</accession>
<dbReference type="STRING" id="63057.A0A2P5B4W8"/>
<dbReference type="InterPro" id="IPR008928">
    <property type="entry name" value="6-hairpin_glycosidase_sf"/>
</dbReference>
<evidence type="ECO:0000256" key="5">
    <source>
        <dbReference type="ARBA" id="ARBA00023277"/>
    </source>
</evidence>
<dbReference type="InterPro" id="IPR033126">
    <property type="entry name" value="Glyco_hydro_9_Asp/Glu_AS"/>
</dbReference>
<keyword evidence="5 8" id="KW-0119">Carbohydrate metabolism</keyword>
<evidence type="ECO:0000256" key="9">
    <source>
        <dbReference type="PROSITE-ProRule" id="PRU10060"/>
    </source>
</evidence>
<dbReference type="GO" id="GO:0008810">
    <property type="term" value="F:cellulase activity"/>
    <property type="evidence" value="ECO:0007669"/>
    <property type="project" value="UniProtKB-EC"/>
</dbReference>
<dbReference type="OrthoDB" id="10257085at2759"/>
<comment type="catalytic activity">
    <reaction evidence="1 10">
        <text>Endohydrolysis of (1-&gt;4)-beta-D-glucosidic linkages in cellulose, lichenin and cereal beta-D-glucans.</text>
        <dbReference type="EC" id="3.2.1.4"/>
    </reaction>
</comment>
<proteinExistence type="inferred from homology"/>
<reference evidence="15" key="1">
    <citation type="submission" date="2016-06" db="EMBL/GenBank/DDBJ databases">
        <title>Parallel loss of symbiosis genes in relatives of nitrogen-fixing non-legume Parasponia.</title>
        <authorList>
            <person name="Van Velzen R."/>
            <person name="Holmer R."/>
            <person name="Bu F."/>
            <person name="Rutten L."/>
            <person name="Van Zeijl A."/>
            <person name="Liu W."/>
            <person name="Santuari L."/>
            <person name="Cao Q."/>
            <person name="Sharma T."/>
            <person name="Shen D."/>
            <person name="Roswanjaya Y."/>
            <person name="Wardhani T."/>
            <person name="Kalhor M.S."/>
            <person name="Jansen J."/>
            <person name="Van den Hoogen J."/>
            <person name="Gungor B."/>
            <person name="Hartog M."/>
            <person name="Hontelez J."/>
            <person name="Verver J."/>
            <person name="Yang W.-C."/>
            <person name="Schijlen E."/>
            <person name="Repin R."/>
            <person name="Schilthuizen M."/>
            <person name="Schranz E."/>
            <person name="Heidstra R."/>
            <person name="Miyata K."/>
            <person name="Fedorova E."/>
            <person name="Kohlen W."/>
            <person name="Bisseling T."/>
            <person name="Smit S."/>
            <person name="Geurts R."/>
        </authorList>
    </citation>
    <scope>NUCLEOTIDE SEQUENCE [LARGE SCALE GENOMIC DNA]</scope>
    <source>
        <strain evidence="15">cv. RG33-2</strain>
    </source>
</reference>
<dbReference type="GO" id="GO:0030245">
    <property type="term" value="P:cellulose catabolic process"/>
    <property type="evidence" value="ECO:0007669"/>
    <property type="project" value="UniProtKB-KW"/>
</dbReference>
<feature type="active site" evidence="9">
    <location>
        <position position="603"/>
    </location>
</feature>
<name>A0A2P5B4W8_TREOI</name>
<feature type="domain" description="Glycoside hydrolase family 9" evidence="13">
    <location>
        <begin position="153"/>
        <end position="625"/>
    </location>
</feature>
<keyword evidence="4 10" id="KW-0136">Cellulose degradation</keyword>
<feature type="compositionally biased region" description="Low complexity" evidence="11">
    <location>
        <begin position="50"/>
        <end position="68"/>
    </location>
</feature>
<dbReference type="PROSITE" id="PS00592">
    <property type="entry name" value="GH9_2"/>
    <property type="match status" value="1"/>
</dbReference>
<dbReference type="FunFam" id="1.50.10.10:FF:000020">
    <property type="entry name" value="Endoglucanase"/>
    <property type="match status" value="1"/>
</dbReference>
<keyword evidence="12" id="KW-1133">Transmembrane helix</keyword>
<evidence type="ECO:0000256" key="7">
    <source>
        <dbReference type="ARBA" id="ARBA00023326"/>
    </source>
</evidence>
<feature type="active site" evidence="9">
    <location>
        <position position="612"/>
    </location>
</feature>
<keyword evidence="12" id="KW-0472">Membrane</keyword>
<evidence type="ECO:0000256" key="2">
    <source>
        <dbReference type="ARBA" id="ARBA00007072"/>
    </source>
</evidence>
<evidence type="ECO:0000256" key="3">
    <source>
        <dbReference type="ARBA" id="ARBA00022801"/>
    </source>
</evidence>
<evidence type="ECO:0000259" key="13">
    <source>
        <dbReference type="Pfam" id="PF00759"/>
    </source>
</evidence>
<sequence length="663" mass="74453">MRTGSEWGVPLEAVGDHHHHHQEEDHSHSMSLDWANNTNRQHQHQHQHQHQINNHNNNNNNNNNNNTINHHHHDLNDTQKGWLLEPTLSLRQKKKLAMASNKYVDLGCVVCSRKALKISVLSFLLAFLVIALPIIIVKTLPKSKPHPVPPDNYTLALRKALLFFNAQKSGRLTKSNGIPWRGNSGLSDGKDVSAEVKGGLVGGYYDGGHNVKYHFPMAYTITMLSWTVIEYGNKYDTLGEYDHIRELIKWGSDYLLLTFNSSATRIDDIFCQVGGSLNGSKTPNDEYCWQRPEDMDYPRPTQTCSSGPELAAETAAALAAASIVFRDNNTYSRKLVKAAQTVFDFARDFGKRLTYSKGNLYISPYYNSSGYFDEYIWGSAWLYYATGNNTYISLATDKGMPQNAKAFENIPILSVPSWDNKLPSAMLLLTRLRIFLNPGYPYEDMLAMYHKTTTLNMCSYLQQYNVFNFTRGGLIILLDRKPLLQYAANAAFLASLYADYMDALGVRGFSCGPHFVFLDVLRNFATSQVDYILGKNPRKMSYVVGYGNKFPRHVHHRGASIPSDKKFYSCTGGFKWRDNPKPNPHNITGAMVGGPDQSDRFQDVRSRYKYTEPTLASNAGLVAALASLTATASIGIDRNTIFSAIPPLGPQDPPPPPPWKPHS</sequence>
<dbReference type="Proteomes" id="UP000237000">
    <property type="component" value="Unassembled WGS sequence"/>
</dbReference>
<dbReference type="SUPFAM" id="SSF48208">
    <property type="entry name" value="Six-hairpin glycosidases"/>
    <property type="match status" value="1"/>
</dbReference>
<dbReference type="PANTHER" id="PTHR22298">
    <property type="entry name" value="ENDO-1,4-BETA-GLUCANASE"/>
    <property type="match status" value="1"/>
</dbReference>
<evidence type="ECO:0000256" key="11">
    <source>
        <dbReference type="SAM" id="MobiDB-lite"/>
    </source>
</evidence>
<dbReference type="InterPro" id="IPR018221">
    <property type="entry name" value="Glyco_hydro_9_His_AS"/>
</dbReference>
<evidence type="ECO:0000256" key="6">
    <source>
        <dbReference type="ARBA" id="ARBA00023295"/>
    </source>
</evidence>
<feature type="active site" evidence="8">
    <location>
        <position position="555"/>
    </location>
</feature>
<dbReference type="InterPro" id="IPR012341">
    <property type="entry name" value="6hp_glycosidase-like_sf"/>
</dbReference>
<keyword evidence="15" id="KW-1185">Reference proteome</keyword>
<evidence type="ECO:0000256" key="4">
    <source>
        <dbReference type="ARBA" id="ARBA00023001"/>
    </source>
</evidence>
<dbReference type="InterPro" id="IPR001701">
    <property type="entry name" value="Glyco_hydro_9"/>
</dbReference>
<comment type="similarity">
    <text evidence="2 8 10">Belongs to the glycosyl hydrolase 9 (cellulase E) family.</text>
</comment>
<dbReference type="PROSITE" id="PS00698">
    <property type="entry name" value="GH9_3"/>
    <property type="match status" value="1"/>
</dbReference>
<dbReference type="Pfam" id="PF00759">
    <property type="entry name" value="Glyco_hydro_9"/>
    <property type="match status" value="1"/>
</dbReference>
<keyword evidence="7 8" id="KW-0624">Polysaccharide degradation</keyword>
<feature type="transmembrane region" description="Helical" evidence="12">
    <location>
        <begin position="120"/>
        <end position="140"/>
    </location>
</feature>
<keyword evidence="12" id="KW-0812">Transmembrane</keyword>
<dbReference type="EMBL" id="JXTC01000606">
    <property type="protein sequence ID" value="PON43834.1"/>
    <property type="molecule type" value="Genomic_DNA"/>
</dbReference>
<dbReference type="AlphaFoldDB" id="A0A2P5B4W8"/>